<dbReference type="EMBL" id="KK785134">
    <property type="protein sequence ID" value="KDO48735.1"/>
    <property type="molecule type" value="Genomic_DNA"/>
</dbReference>
<dbReference type="Proteomes" id="UP000027120">
    <property type="component" value="Unassembled WGS sequence"/>
</dbReference>
<organism evidence="1 2">
    <name type="scientific">Citrus sinensis</name>
    <name type="common">Sweet orange</name>
    <name type="synonym">Citrus aurantium var. sinensis</name>
    <dbReference type="NCBI Taxonomy" id="2711"/>
    <lineage>
        <taxon>Eukaryota</taxon>
        <taxon>Viridiplantae</taxon>
        <taxon>Streptophyta</taxon>
        <taxon>Embryophyta</taxon>
        <taxon>Tracheophyta</taxon>
        <taxon>Spermatophyta</taxon>
        <taxon>Magnoliopsida</taxon>
        <taxon>eudicotyledons</taxon>
        <taxon>Gunneridae</taxon>
        <taxon>Pentapetalae</taxon>
        <taxon>rosids</taxon>
        <taxon>malvids</taxon>
        <taxon>Sapindales</taxon>
        <taxon>Rutaceae</taxon>
        <taxon>Aurantioideae</taxon>
        <taxon>Citrus</taxon>
    </lineage>
</organism>
<accession>A0A067E4G2</accession>
<gene>
    <name evidence="1" type="ORF">CISIN_1g035683mg</name>
</gene>
<proteinExistence type="predicted"/>
<evidence type="ECO:0000313" key="1">
    <source>
        <dbReference type="EMBL" id="KDO48735.1"/>
    </source>
</evidence>
<evidence type="ECO:0000313" key="2">
    <source>
        <dbReference type="Proteomes" id="UP000027120"/>
    </source>
</evidence>
<dbReference type="AlphaFoldDB" id="A0A067E4G2"/>
<name>A0A067E4G2_CITSI</name>
<protein>
    <submittedName>
        <fullName evidence="1">Uncharacterized protein</fullName>
    </submittedName>
</protein>
<reference evidence="1 2" key="1">
    <citation type="submission" date="2014-04" db="EMBL/GenBank/DDBJ databases">
        <authorList>
            <consortium name="International Citrus Genome Consortium"/>
            <person name="Gmitter F."/>
            <person name="Chen C."/>
            <person name="Farmerie W."/>
            <person name="Harkins T."/>
            <person name="Desany B."/>
            <person name="Mohiuddin M."/>
            <person name="Kodira C."/>
            <person name="Borodovsky M."/>
            <person name="Lomsadze A."/>
            <person name="Burns P."/>
            <person name="Jenkins J."/>
            <person name="Prochnik S."/>
            <person name="Shu S."/>
            <person name="Chapman J."/>
            <person name="Pitluck S."/>
            <person name="Schmutz J."/>
            <person name="Rokhsar D."/>
        </authorList>
    </citation>
    <scope>NUCLEOTIDE SEQUENCE</scope>
</reference>
<sequence length="68" mass="8131">MQADLHNILRLKKKKKFLPKFSLLSINKGDDRDNISEKMQALFTHLFVRFRLWQCWWSQKPSPGIGML</sequence>
<keyword evidence="2" id="KW-1185">Reference proteome</keyword>